<evidence type="ECO:0000313" key="1">
    <source>
        <dbReference type="EMBL" id="SDM61369.1"/>
    </source>
</evidence>
<protein>
    <recommendedName>
        <fullName evidence="3">DUF354 domain-containing protein</fullName>
    </recommendedName>
</protein>
<gene>
    <name evidence="1" type="ORF">SAMN04487949_2261</name>
</gene>
<sequence length="362" mass="40453">MRYVFFTNTPAHVHLYKHAVRALEAEGHDVLVLGRDYGCTEALLAYYDLPYEIYGKVETTKYSLARELPKHYASILRKVRAFDPDLIFGMGGYAAHAGALTRTPVVLILDSEPTSLDHLVSRPFADLIMTPYTFGKDLGPKHYRFAGFKETAYLHPDVFEPAPDVREQLGVAPDEPFALVRFNAFGSHHDVGHRGFSPAQRVELIERLAEHVTVFVTDEGDDLDLTDLPARPYDVHPALLHDVLAEARVLVADTQTMVTEAALLGTPAIRSNSFVGDDDMGNFVELEKRGLVRNLRSFDDVLTTAVAFASDPEIEREWAARRDEYVGGLINLTDLITAVATDTYRRGHVERPTDEFARQLGV</sequence>
<evidence type="ECO:0000313" key="2">
    <source>
        <dbReference type="Proteomes" id="UP000199451"/>
    </source>
</evidence>
<dbReference type="Proteomes" id="UP000199451">
    <property type="component" value="Unassembled WGS sequence"/>
</dbReference>
<dbReference type="InterPro" id="IPR007152">
    <property type="entry name" value="DUF354"/>
</dbReference>
<dbReference type="RefSeq" id="WP_089697538.1">
    <property type="nucleotide sequence ID" value="NZ_FNHL01000002.1"/>
</dbReference>
<keyword evidence="2" id="KW-1185">Reference proteome</keyword>
<dbReference type="OrthoDB" id="185087at2157"/>
<reference evidence="2" key="1">
    <citation type="submission" date="2016-10" db="EMBL/GenBank/DDBJ databases">
        <authorList>
            <person name="Varghese N."/>
            <person name="Submissions S."/>
        </authorList>
    </citation>
    <scope>NUCLEOTIDE SEQUENCE [LARGE SCALE GENOMIC DNA]</scope>
    <source>
        <strain evidence="2">CGMCC 1.10119</strain>
    </source>
</reference>
<proteinExistence type="predicted"/>
<accession>A0A1G9UN96</accession>
<name>A0A1G9UN96_9EURY</name>
<dbReference type="EMBL" id="FNHL01000002">
    <property type="protein sequence ID" value="SDM61369.1"/>
    <property type="molecule type" value="Genomic_DNA"/>
</dbReference>
<dbReference type="STRING" id="660521.SAMN04487949_2261"/>
<evidence type="ECO:0008006" key="3">
    <source>
        <dbReference type="Google" id="ProtNLM"/>
    </source>
</evidence>
<dbReference type="AlphaFoldDB" id="A0A1G9UN96"/>
<dbReference type="Gene3D" id="3.40.50.2000">
    <property type="entry name" value="Glycogen Phosphorylase B"/>
    <property type="match status" value="1"/>
</dbReference>
<dbReference type="Pfam" id="PF04007">
    <property type="entry name" value="DUF354"/>
    <property type="match status" value="1"/>
</dbReference>
<dbReference type="PANTHER" id="PTHR39662:SF1">
    <property type="entry name" value="DUF354 DOMAIN-CONTAINING PROTEIN"/>
    <property type="match status" value="1"/>
</dbReference>
<dbReference type="PANTHER" id="PTHR39662">
    <property type="entry name" value="DUF354 DOMAIN-CONTAINING PROTEIN-RELATED"/>
    <property type="match status" value="1"/>
</dbReference>
<organism evidence="1 2">
    <name type="scientific">Halogranum gelatinilyticum</name>
    <dbReference type="NCBI Taxonomy" id="660521"/>
    <lineage>
        <taxon>Archaea</taxon>
        <taxon>Methanobacteriati</taxon>
        <taxon>Methanobacteriota</taxon>
        <taxon>Stenosarchaea group</taxon>
        <taxon>Halobacteria</taxon>
        <taxon>Halobacteriales</taxon>
        <taxon>Haloferacaceae</taxon>
    </lineage>
</organism>
<dbReference type="SUPFAM" id="SSF53756">
    <property type="entry name" value="UDP-Glycosyltransferase/glycogen phosphorylase"/>
    <property type="match status" value="1"/>
</dbReference>